<sequence>MSRRVVVAAAIVAGNRLLLGRRGDPAEMAGRWELPGGKVRPGEDPSTALCRELDEELGVQARVGDRIGDDVPVGTEYVLRAYRADIVAGTPVARAHTELRWVDAAELAAVDLLDADRVWLTDLRALLG</sequence>
<dbReference type="InterPro" id="IPR047127">
    <property type="entry name" value="MutT-like"/>
</dbReference>
<evidence type="ECO:0000256" key="9">
    <source>
        <dbReference type="ARBA" id="ARBA00023204"/>
    </source>
</evidence>
<dbReference type="PRINTS" id="PR00502">
    <property type="entry name" value="NUDIXFAMILY"/>
</dbReference>
<reference evidence="14" key="1">
    <citation type="submission" date="2021-07" db="EMBL/GenBank/DDBJ databases">
        <title>Candidatus Kaistella beijingensis sp. nov. isolated from a municipal wastewater treatment plant is involved in sludge foaming.</title>
        <authorList>
            <person name="Song Y."/>
            <person name="Liu S.-J."/>
        </authorList>
    </citation>
    <scope>NUCLEOTIDE SEQUENCE</scope>
    <source>
        <strain evidence="14">DSM 43998</strain>
    </source>
</reference>
<dbReference type="EC" id="3.6.1.55" evidence="11"/>
<dbReference type="Proteomes" id="UP000887023">
    <property type="component" value="Chromosome"/>
</dbReference>
<keyword evidence="4" id="KW-0235">DNA replication</keyword>
<evidence type="ECO:0000256" key="6">
    <source>
        <dbReference type="ARBA" id="ARBA00022763"/>
    </source>
</evidence>
<dbReference type="EMBL" id="CP079105">
    <property type="protein sequence ID" value="QXQ13173.1"/>
    <property type="molecule type" value="Genomic_DNA"/>
</dbReference>
<evidence type="ECO:0000256" key="2">
    <source>
        <dbReference type="ARBA" id="ARBA00005582"/>
    </source>
</evidence>
<comment type="cofactor">
    <cofactor evidence="1">
        <name>Mg(2+)</name>
        <dbReference type="ChEBI" id="CHEBI:18420"/>
    </cofactor>
</comment>
<keyword evidence="9" id="KW-0234">DNA repair</keyword>
<proteinExistence type="inferred from homology"/>
<dbReference type="Gene3D" id="3.90.79.10">
    <property type="entry name" value="Nucleoside Triphosphate Pyrophosphohydrolase"/>
    <property type="match status" value="1"/>
</dbReference>
<keyword evidence="5" id="KW-0479">Metal-binding</keyword>
<dbReference type="PANTHER" id="PTHR47707">
    <property type="entry name" value="8-OXO-DGTP DIPHOSPHATASE"/>
    <property type="match status" value="1"/>
</dbReference>
<dbReference type="Pfam" id="PF00293">
    <property type="entry name" value="NUDIX"/>
    <property type="match status" value="1"/>
</dbReference>
<comment type="catalytic activity">
    <reaction evidence="10">
        <text>8-oxo-dGTP + H2O = 8-oxo-dGMP + diphosphate + H(+)</text>
        <dbReference type="Rhea" id="RHEA:31575"/>
        <dbReference type="ChEBI" id="CHEBI:15377"/>
        <dbReference type="ChEBI" id="CHEBI:15378"/>
        <dbReference type="ChEBI" id="CHEBI:33019"/>
        <dbReference type="ChEBI" id="CHEBI:63224"/>
        <dbReference type="ChEBI" id="CHEBI:77896"/>
        <dbReference type="EC" id="3.6.1.55"/>
    </reaction>
</comment>
<evidence type="ECO:0000313" key="15">
    <source>
        <dbReference type="Proteomes" id="UP000887023"/>
    </source>
</evidence>
<gene>
    <name evidence="14" type="ORF">KV203_14975</name>
</gene>
<keyword evidence="7 12" id="KW-0378">Hydrolase</keyword>
<evidence type="ECO:0000256" key="12">
    <source>
        <dbReference type="RuleBase" id="RU003476"/>
    </source>
</evidence>
<accession>A0ABX8S5Q7</accession>
<dbReference type="PANTHER" id="PTHR47707:SF1">
    <property type="entry name" value="NUDIX HYDROLASE FAMILY PROTEIN"/>
    <property type="match status" value="1"/>
</dbReference>
<evidence type="ECO:0000256" key="8">
    <source>
        <dbReference type="ARBA" id="ARBA00022842"/>
    </source>
</evidence>
<name>A0ABX8S5Q7_9ACTN</name>
<keyword evidence="3" id="KW-0515">Mutator protein</keyword>
<evidence type="ECO:0000256" key="11">
    <source>
        <dbReference type="ARBA" id="ARBA00038905"/>
    </source>
</evidence>
<evidence type="ECO:0000256" key="4">
    <source>
        <dbReference type="ARBA" id="ARBA00022705"/>
    </source>
</evidence>
<keyword evidence="15" id="KW-1185">Reference proteome</keyword>
<evidence type="ECO:0000256" key="1">
    <source>
        <dbReference type="ARBA" id="ARBA00001946"/>
    </source>
</evidence>
<protein>
    <recommendedName>
        <fullName evidence="11">8-oxo-dGTP diphosphatase</fullName>
        <ecNumber evidence="11">3.6.1.55</ecNumber>
    </recommendedName>
</protein>
<evidence type="ECO:0000256" key="7">
    <source>
        <dbReference type="ARBA" id="ARBA00022801"/>
    </source>
</evidence>
<organism evidence="14 15">
    <name type="scientific">Skermania pinensis</name>
    <dbReference type="NCBI Taxonomy" id="39122"/>
    <lineage>
        <taxon>Bacteria</taxon>
        <taxon>Bacillati</taxon>
        <taxon>Actinomycetota</taxon>
        <taxon>Actinomycetes</taxon>
        <taxon>Mycobacteriales</taxon>
        <taxon>Gordoniaceae</taxon>
        <taxon>Skermania</taxon>
    </lineage>
</organism>
<feature type="domain" description="Nudix hydrolase" evidence="13">
    <location>
        <begin position="2"/>
        <end position="127"/>
    </location>
</feature>
<dbReference type="InterPro" id="IPR020084">
    <property type="entry name" value="NUDIX_hydrolase_CS"/>
</dbReference>
<dbReference type="CDD" id="cd03425">
    <property type="entry name" value="NUDIX_MutT_NudA_like"/>
    <property type="match status" value="1"/>
</dbReference>
<evidence type="ECO:0000256" key="3">
    <source>
        <dbReference type="ARBA" id="ARBA00022457"/>
    </source>
</evidence>
<dbReference type="RefSeq" id="WP_174522061.1">
    <property type="nucleotide sequence ID" value="NZ_CBCRUZ010000008.1"/>
</dbReference>
<dbReference type="InterPro" id="IPR000086">
    <property type="entry name" value="NUDIX_hydrolase_dom"/>
</dbReference>
<dbReference type="SUPFAM" id="SSF55811">
    <property type="entry name" value="Nudix"/>
    <property type="match status" value="1"/>
</dbReference>
<evidence type="ECO:0000256" key="5">
    <source>
        <dbReference type="ARBA" id="ARBA00022723"/>
    </source>
</evidence>
<dbReference type="PROSITE" id="PS51462">
    <property type="entry name" value="NUDIX"/>
    <property type="match status" value="1"/>
</dbReference>
<keyword evidence="6" id="KW-0227">DNA damage</keyword>
<evidence type="ECO:0000313" key="14">
    <source>
        <dbReference type="EMBL" id="QXQ13173.1"/>
    </source>
</evidence>
<comment type="similarity">
    <text evidence="2 12">Belongs to the Nudix hydrolase family.</text>
</comment>
<dbReference type="InterPro" id="IPR015797">
    <property type="entry name" value="NUDIX_hydrolase-like_dom_sf"/>
</dbReference>
<dbReference type="InterPro" id="IPR020476">
    <property type="entry name" value="Nudix_hydrolase"/>
</dbReference>
<evidence type="ECO:0000259" key="13">
    <source>
        <dbReference type="PROSITE" id="PS51462"/>
    </source>
</evidence>
<dbReference type="PROSITE" id="PS00893">
    <property type="entry name" value="NUDIX_BOX"/>
    <property type="match status" value="1"/>
</dbReference>
<keyword evidence="8" id="KW-0460">Magnesium</keyword>
<evidence type="ECO:0000256" key="10">
    <source>
        <dbReference type="ARBA" id="ARBA00035861"/>
    </source>
</evidence>